<keyword evidence="7" id="KW-0092">Biotin</keyword>
<dbReference type="AlphaFoldDB" id="A0AA35WSB7"/>
<keyword evidence="3" id="KW-0444">Lipid biosynthesis</keyword>
<feature type="compositionally biased region" description="Low complexity" evidence="8">
    <location>
        <begin position="61"/>
        <end position="70"/>
    </location>
</feature>
<evidence type="ECO:0000256" key="8">
    <source>
        <dbReference type="SAM" id="MobiDB-lite"/>
    </source>
</evidence>
<feature type="domain" description="Lipoyl-binding" evidence="9">
    <location>
        <begin position="80"/>
        <end position="162"/>
    </location>
</feature>
<dbReference type="CDD" id="cd06850">
    <property type="entry name" value="biotinyl_domain"/>
    <property type="match status" value="1"/>
</dbReference>
<evidence type="ECO:0000256" key="6">
    <source>
        <dbReference type="ARBA" id="ARBA00023160"/>
    </source>
</evidence>
<accession>A0AA35WSB7</accession>
<name>A0AA35WSB7_GEOBA</name>
<dbReference type="EMBL" id="CASHTH010002512">
    <property type="protein sequence ID" value="CAI8030984.1"/>
    <property type="molecule type" value="Genomic_DNA"/>
</dbReference>
<keyword evidence="6" id="KW-0275">Fatty acid biosynthesis</keyword>
<dbReference type="PANTHER" id="PTHR45266:SF3">
    <property type="entry name" value="OXALOACETATE DECARBOXYLASE ALPHA CHAIN"/>
    <property type="match status" value="1"/>
</dbReference>
<dbReference type="GO" id="GO:0003989">
    <property type="term" value="F:acetyl-CoA carboxylase activity"/>
    <property type="evidence" value="ECO:0007669"/>
    <property type="project" value="InterPro"/>
</dbReference>
<keyword evidence="11" id="KW-1185">Reference proteome</keyword>
<evidence type="ECO:0000256" key="1">
    <source>
        <dbReference type="ARBA" id="ARBA00005194"/>
    </source>
</evidence>
<organism evidence="10 11">
    <name type="scientific">Geodia barretti</name>
    <name type="common">Barrett's horny sponge</name>
    <dbReference type="NCBI Taxonomy" id="519541"/>
    <lineage>
        <taxon>Eukaryota</taxon>
        <taxon>Metazoa</taxon>
        <taxon>Porifera</taxon>
        <taxon>Demospongiae</taxon>
        <taxon>Heteroscleromorpha</taxon>
        <taxon>Tetractinellida</taxon>
        <taxon>Astrophorina</taxon>
        <taxon>Geodiidae</taxon>
        <taxon>Geodia</taxon>
    </lineage>
</organism>
<comment type="pathway">
    <text evidence="1">Lipid metabolism; fatty acid biosynthesis.</text>
</comment>
<dbReference type="Proteomes" id="UP001174909">
    <property type="component" value="Unassembled WGS sequence"/>
</dbReference>
<reference evidence="10" key="1">
    <citation type="submission" date="2023-03" db="EMBL/GenBank/DDBJ databases">
        <authorList>
            <person name="Steffen K."/>
            <person name="Cardenas P."/>
        </authorList>
    </citation>
    <scope>NUCLEOTIDE SEQUENCE</scope>
</reference>
<evidence type="ECO:0000313" key="10">
    <source>
        <dbReference type="EMBL" id="CAI8030984.1"/>
    </source>
</evidence>
<dbReference type="Pfam" id="PF00364">
    <property type="entry name" value="Biotin_lipoyl"/>
    <property type="match status" value="1"/>
</dbReference>
<dbReference type="InterPro" id="IPR050709">
    <property type="entry name" value="Biotin_Carboxyl_Carrier/Decarb"/>
</dbReference>
<dbReference type="Gene3D" id="2.40.50.100">
    <property type="match status" value="1"/>
</dbReference>
<keyword evidence="4" id="KW-0276">Fatty acid metabolism</keyword>
<evidence type="ECO:0000256" key="4">
    <source>
        <dbReference type="ARBA" id="ARBA00022832"/>
    </source>
</evidence>
<dbReference type="InterPro" id="IPR001882">
    <property type="entry name" value="Biotin_BS"/>
</dbReference>
<evidence type="ECO:0000256" key="3">
    <source>
        <dbReference type="ARBA" id="ARBA00022516"/>
    </source>
</evidence>
<dbReference type="GO" id="GO:0006633">
    <property type="term" value="P:fatty acid biosynthetic process"/>
    <property type="evidence" value="ECO:0007669"/>
    <property type="project" value="UniProtKB-KW"/>
</dbReference>
<dbReference type="PROSITE" id="PS00188">
    <property type="entry name" value="BIOTIN"/>
    <property type="match status" value="1"/>
</dbReference>
<gene>
    <name evidence="10" type="ORF">GBAR_LOCUS17577</name>
</gene>
<dbReference type="InterPro" id="IPR011053">
    <property type="entry name" value="Single_hybrid_motif"/>
</dbReference>
<feature type="region of interest" description="Disordered" evidence="8">
    <location>
        <begin position="54"/>
        <end position="86"/>
    </location>
</feature>
<sequence>MEARPEEPEPVFGPDIELIRALAAVLDEAGLTEIEIGEGASRIRIARTAGPLVVPPPAPAAHPVQGTPVPEEVPPPGPAQDDASHPGAVISPLVGVVYVAPEPDGRPLVLVGDEIREGDTLFIVEAMKTMNPVRAPRGGRVTRILAENGARVEYGEVLLILE</sequence>
<dbReference type="GO" id="GO:0009317">
    <property type="term" value="C:acetyl-CoA carboxylase complex"/>
    <property type="evidence" value="ECO:0007669"/>
    <property type="project" value="InterPro"/>
</dbReference>
<evidence type="ECO:0000259" key="9">
    <source>
        <dbReference type="PROSITE" id="PS50968"/>
    </source>
</evidence>
<protein>
    <recommendedName>
        <fullName evidence="2">Biotin carboxyl carrier protein of acetyl-CoA carboxylase</fullName>
    </recommendedName>
</protein>
<evidence type="ECO:0000256" key="7">
    <source>
        <dbReference type="ARBA" id="ARBA00023267"/>
    </source>
</evidence>
<keyword evidence="5" id="KW-0443">Lipid metabolism</keyword>
<comment type="caution">
    <text evidence="10">The sequence shown here is derived from an EMBL/GenBank/DDBJ whole genome shotgun (WGS) entry which is preliminary data.</text>
</comment>
<dbReference type="PROSITE" id="PS50968">
    <property type="entry name" value="BIOTINYL_LIPOYL"/>
    <property type="match status" value="1"/>
</dbReference>
<dbReference type="SUPFAM" id="SSF51230">
    <property type="entry name" value="Single hybrid motif"/>
    <property type="match status" value="1"/>
</dbReference>
<dbReference type="InterPro" id="IPR001249">
    <property type="entry name" value="AcCoA_biotinCC"/>
</dbReference>
<proteinExistence type="predicted"/>
<evidence type="ECO:0000256" key="5">
    <source>
        <dbReference type="ARBA" id="ARBA00023098"/>
    </source>
</evidence>
<dbReference type="PRINTS" id="PR01071">
    <property type="entry name" value="ACOABIOTINCC"/>
</dbReference>
<evidence type="ECO:0000256" key="2">
    <source>
        <dbReference type="ARBA" id="ARBA00017562"/>
    </source>
</evidence>
<dbReference type="InterPro" id="IPR000089">
    <property type="entry name" value="Biotin_lipoyl"/>
</dbReference>
<dbReference type="PANTHER" id="PTHR45266">
    <property type="entry name" value="OXALOACETATE DECARBOXYLASE ALPHA CHAIN"/>
    <property type="match status" value="1"/>
</dbReference>
<evidence type="ECO:0000313" key="11">
    <source>
        <dbReference type="Proteomes" id="UP001174909"/>
    </source>
</evidence>